<organism evidence="1 2">
    <name type="scientific">Rhodoferax fermentans</name>
    <dbReference type="NCBI Taxonomy" id="28066"/>
    <lineage>
        <taxon>Bacteria</taxon>
        <taxon>Pseudomonadati</taxon>
        <taxon>Pseudomonadota</taxon>
        <taxon>Betaproteobacteria</taxon>
        <taxon>Burkholderiales</taxon>
        <taxon>Comamonadaceae</taxon>
        <taxon>Rhodoferax</taxon>
    </lineage>
</organism>
<accession>A0A1T1ATE2</accession>
<evidence type="ECO:0008006" key="3">
    <source>
        <dbReference type="Google" id="ProtNLM"/>
    </source>
</evidence>
<dbReference type="AlphaFoldDB" id="A0A1T1ATE2"/>
<gene>
    <name evidence="1" type="ORF">RF819_11405</name>
</gene>
<dbReference type="EMBL" id="MTJN01000002">
    <property type="protein sequence ID" value="OOV07255.1"/>
    <property type="molecule type" value="Genomic_DNA"/>
</dbReference>
<evidence type="ECO:0000313" key="1">
    <source>
        <dbReference type="EMBL" id="OOV07255.1"/>
    </source>
</evidence>
<evidence type="ECO:0000313" key="2">
    <source>
        <dbReference type="Proteomes" id="UP000190750"/>
    </source>
</evidence>
<keyword evidence="2" id="KW-1185">Reference proteome</keyword>
<sequence>MTTWCCPRAKDLSLRIWSEGGVVFDDANAQLHELTPIAGEVLNQLLTGGSLTAHEILFNVLGEAPSAEEAVQMKQLLLHFKAMDIIECICLDSPATITTQQN</sequence>
<reference evidence="1 2" key="1">
    <citation type="submission" date="2017-01" db="EMBL/GenBank/DDBJ databases">
        <title>Genome sequencing of Rhodoferax fermentans JCM 7819.</title>
        <authorList>
            <person name="Kim Y.J."/>
            <person name="Farh M.E.-A."/>
            <person name="Yang D.-C."/>
        </authorList>
    </citation>
    <scope>NUCLEOTIDE SEQUENCE [LARGE SCALE GENOMIC DNA]</scope>
    <source>
        <strain evidence="1 2">JCM 7819</strain>
    </source>
</reference>
<dbReference type="STRING" id="28066.RF819_11405"/>
<name>A0A1T1ATE2_RHOFE</name>
<proteinExistence type="predicted"/>
<dbReference type="Proteomes" id="UP000190750">
    <property type="component" value="Unassembled WGS sequence"/>
</dbReference>
<protein>
    <recommendedName>
        <fullName evidence="3">HPr-rel-A system PqqD family protein</fullName>
    </recommendedName>
</protein>
<comment type="caution">
    <text evidence="1">The sequence shown here is derived from an EMBL/GenBank/DDBJ whole genome shotgun (WGS) entry which is preliminary data.</text>
</comment>